<evidence type="ECO:0000313" key="3">
    <source>
        <dbReference type="Proteomes" id="UP001292094"/>
    </source>
</evidence>
<organism evidence="2 3">
    <name type="scientific">Petrolisthes manimaculis</name>
    <dbReference type="NCBI Taxonomy" id="1843537"/>
    <lineage>
        <taxon>Eukaryota</taxon>
        <taxon>Metazoa</taxon>
        <taxon>Ecdysozoa</taxon>
        <taxon>Arthropoda</taxon>
        <taxon>Crustacea</taxon>
        <taxon>Multicrustacea</taxon>
        <taxon>Malacostraca</taxon>
        <taxon>Eumalacostraca</taxon>
        <taxon>Eucarida</taxon>
        <taxon>Decapoda</taxon>
        <taxon>Pleocyemata</taxon>
        <taxon>Anomura</taxon>
        <taxon>Galatheoidea</taxon>
        <taxon>Porcellanidae</taxon>
        <taxon>Petrolisthes</taxon>
    </lineage>
</organism>
<feature type="compositionally biased region" description="Basic and acidic residues" evidence="1">
    <location>
        <begin position="1"/>
        <end position="11"/>
    </location>
</feature>
<evidence type="ECO:0000313" key="2">
    <source>
        <dbReference type="EMBL" id="KAK4300789.1"/>
    </source>
</evidence>
<comment type="caution">
    <text evidence="2">The sequence shown here is derived from an EMBL/GenBank/DDBJ whole genome shotgun (WGS) entry which is preliminary data.</text>
</comment>
<proteinExistence type="predicted"/>
<evidence type="ECO:0000256" key="1">
    <source>
        <dbReference type="SAM" id="MobiDB-lite"/>
    </source>
</evidence>
<dbReference type="EMBL" id="JAWZYT010002990">
    <property type="protein sequence ID" value="KAK4300789.1"/>
    <property type="molecule type" value="Genomic_DNA"/>
</dbReference>
<gene>
    <name evidence="2" type="ORF">Pmani_027033</name>
</gene>
<feature type="region of interest" description="Disordered" evidence="1">
    <location>
        <begin position="1"/>
        <end position="68"/>
    </location>
</feature>
<protein>
    <submittedName>
        <fullName evidence="2">Uncharacterized protein</fullName>
    </submittedName>
</protein>
<sequence>MTLNLRHEMVYSRRRGRRGSAMSAVSGTGSASGAPASQPPQPHPPSAKTDGSPTKDKNETTVAIETVD</sequence>
<dbReference type="AlphaFoldDB" id="A0AAE1P2G1"/>
<reference evidence="2" key="1">
    <citation type="submission" date="2023-11" db="EMBL/GenBank/DDBJ databases">
        <title>Genome assemblies of two species of porcelain crab, Petrolisthes cinctipes and Petrolisthes manimaculis (Anomura: Porcellanidae).</title>
        <authorList>
            <person name="Angst P."/>
        </authorList>
    </citation>
    <scope>NUCLEOTIDE SEQUENCE</scope>
    <source>
        <strain evidence="2">PB745_02</strain>
        <tissue evidence="2">Gill</tissue>
    </source>
</reference>
<dbReference type="Proteomes" id="UP001292094">
    <property type="component" value="Unassembled WGS sequence"/>
</dbReference>
<keyword evidence="3" id="KW-1185">Reference proteome</keyword>
<accession>A0AAE1P2G1</accession>
<name>A0AAE1P2G1_9EUCA</name>
<feature type="compositionally biased region" description="Low complexity" evidence="1">
    <location>
        <begin position="19"/>
        <end position="36"/>
    </location>
</feature>